<feature type="compositionally biased region" description="Basic residues" evidence="4">
    <location>
        <begin position="34"/>
        <end position="49"/>
    </location>
</feature>
<evidence type="ECO:0000313" key="5">
    <source>
        <dbReference type="Proteomes" id="UP000829291"/>
    </source>
</evidence>
<dbReference type="GeneID" id="107227960"/>
<evidence type="ECO:0000256" key="2">
    <source>
        <dbReference type="ARBA" id="ARBA00006393"/>
    </source>
</evidence>
<dbReference type="PANTHER" id="PTHR15416">
    <property type="entry name" value="CAMP-DEPENDENT PROTEIN KINASE INHIBITOR/PKI"/>
    <property type="match status" value="1"/>
</dbReference>
<feature type="compositionally biased region" description="Polar residues" evidence="4">
    <location>
        <begin position="89"/>
        <end position="100"/>
    </location>
</feature>
<name>A0A6J0CDT9_NEOLC</name>
<dbReference type="KEGG" id="nlo:107227960"/>
<reference evidence="6" key="1">
    <citation type="submission" date="2025-08" db="UniProtKB">
        <authorList>
            <consortium name="RefSeq"/>
        </authorList>
    </citation>
    <scope>IDENTIFICATION</scope>
    <source>
        <tissue evidence="6">Thorax and Abdomen</tissue>
    </source>
</reference>
<evidence type="ECO:0000256" key="3">
    <source>
        <dbReference type="ARBA" id="ARBA00023013"/>
    </source>
</evidence>
<evidence type="ECO:0000313" key="6">
    <source>
        <dbReference type="RefSeq" id="XP_015524777.1"/>
    </source>
</evidence>
<protein>
    <submittedName>
        <fullName evidence="6">Uncharacterized protein LOC107227960 isoform X1</fullName>
    </submittedName>
</protein>
<sequence>MAKITAMEINVVKQLQQRHDAAGSAKVHANATRVKSRSRKCCRPQRRLNRSQVLKMQPRKQPKSDQEAQSVASDGVSSGAVSPGAVPNGETSKQFLSTGRTGRRNALPDILGHHADTDTADLPSRLEALTTETKQAEPSTSKDGASTSKQYTG</sequence>
<proteinExistence type="inferred from homology"/>
<feature type="compositionally biased region" description="Low complexity" evidence="4">
    <location>
        <begin position="70"/>
        <end position="87"/>
    </location>
</feature>
<dbReference type="Proteomes" id="UP000829291">
    <property type="component" value="Chromosome 2"/>
</dbReference>
<dbReference type="OrthoDB" id="6380180at2759"/>
<gene>
    <name evidence="6" type="primary">LOC107227960</name>
</gene>
<keyword evidence="3" id="KW-0649">Protein kinase inhibitor</keyword>
<dbReference type="Pfam" id="PF02827">
    <property type="entry name" value="PKI"/>
    <property type="match status" value="1"/>
</dbReference>
<evidence type="ECO:0000256" key="1">
    <source>
        <dbReference type="ARBA" id="ARBA00002844"/>
    </source>
</evidence>
<dbReference type="InterPro" id="IPR004171">
    <property type="entry name" value="cAMP_dep_PKI"/>
</dbReference>
<evidence type="ECO:0000256" key="4">
    <source>
        <dbReference type="SAM" id="MobiDB-lite"/>
    </source>
</evidence>
<comment type="function">
    <text evidence="1">Extremely potent competitive inhibitor of cAMP-dependent protein kinase activity, this protein interacts with the catalytic subunit of the enzyme after the cAMP-induced dissociation of its regulatory chains.</text>
</comment>
<accession>A0A6J0CDT9</accession>
<organism evidence="6">
    <name type="scientific">Neodiprion lecontei</name>
    <name type="common">Redheaded pine sawfly</name>
    <dbReference type="NCBI Taxonomy" id="441921"/>
    <lineage>
        <taxon>Eukaryota</taxon>
        <taxon>Metazoa</taxon>
        <taxon>Ecdysozoa</taxon>
        <taxon>Arthropoda</taxon>
        <taxon>Hexapoda</taxon>
        <taxon>Insecta</taxon>
        <taxon>Pterygota</taxon>
        <taxon>Neoptera</taxon>
        <taxon>Endopterygota</taxon>
        <taxon>Hymenoptera</taxon>
        <taxon>Tenthredinoidea</taxon>
        <taxon>Diprionidae</taxon>
        <taxon>Diprioninae</taxon>
        <taxon>Neodiprion</taxon>
    </lineage>
</organism>
<comment type="similarity">
    <text evidence="2">Belongs to the PKI family.</text>
</comment>
<dbReference type="InParanoid" id="A0A6J0CDT9"/>
<feature type="region of interest" description="Disordered" evidence="4">
    <location>
        <begin position="19"/>
        <end position="153"/>
    </location>
</feature>
<dbReference type="AlphaFoldDB" id="A0A6J0CDT9"/>
<keyword evidence="5" id="KW-1185">Reference proteome</keyword>
<dbReference type="RefSeq" id="XP_015524777.1">
    <property type="nucleotide sequence ID" value="XM_015669291.2"/>
</dbReference>
<feature type="compositionally biased region" description="Polar residues" evidence="4">
    <location>
        <begin position="130"/>
        <end position="153"/>
    </location>
</feature>
<dbReference type="GO" id="GO:0004862">
    <property type="term" value="F:cAMP-dependent protein kinase inhibitor activity"/>
    <property type="evidence" value="ECO:0007669"/>
    <property type="project" value="InterPro"/>
</dbReference>